<evidence type="ECO:0000313" key="3">
    <source>
        <dbReference type="Proteomes" id="UP000235145"/>
    </source>
</evidence>
<evidence type="ECO:0008006" key="4">
    <source>
        <dbReference type="Google" id="ProtNLM"/>
    </source>
</evidence>
<dbReference type="AlphaFoldDB" id="A0A9R1W5Q3"/>
<gene>
    <name evidence="2" type="ORF">LSAT_V11C300134810</name>
</gene>
<dbReference type="Proteomes" id="UP000235145">
    <property type="component" value="Unassembled WGS sequence"/>
</dbReference>
<dbReference type="PANTHER" id="PTHR37610:SF98">
    <property type="entry name" value="TRANSCRIPTION FACTOR INTERACTOR AND REGULATOR CCHC(ZN) FAMILY"/>
    <property type="match status" value="1"/>
</dbReference>
<feature type="region of interest" description="Disordered" evidence="1">
    <location>
        <begin position="1"/>
        <end position="22"/>
    </location>
</feature>
<dbReference type="EMBL" id="NBSK02000003">
    <property type="protein sequence ID" value="KAJ0217608.1"/>
    <property type="molecule type" value="Genomic_DNA"/>
</dbReference>
<accession>A0A9R1W5Q3</accession>
<sequence length="208" mass="23956">MMGPSSETSPTPVNPTSDPNSPYYIYPNDYHRQMHVNNNLNDNNYGDWSREMKDFLLAKNRACFIDGSIGKPDEAEPDFKAWQRSDAIIKGWLTTAMEKDIRNSVKYATTAQEIWGDLEERFGKESAPRAYELKRELTTMRQDSASVLAYFTKMRSIWDKIQSVSPIPKCTYGKCTCNLGKRLMESKEKERIYEFLMGLDEAFGTLKT</sequence>
<organism evidence="2 3">
    <name type="scientific">Lactuca sativa</name>
    <name type="common">Garden lettuce</name>
    <dbReference type="NCBI Taxonomy" id="4236"/>
    <lineage>
        <taxon>Eukaryota</taxon>
        <taxon>Viridiplantae</taxon>
        <taxon>Streptophyta</taxon>
        <taxon>Embryophyta</taxon>
        <taxon>Tracheophyta</taxon>
        <taxon>Spermatophyta</taxon>
        <taxon>Magnoliopsida</taxon>
        <taxon>eudicotyledons</taxon>
        <taxon>Gunneridae</taxon>
        <taxon>Pentapetalae</taxon>
        <taxon>asterids</taxon>
        <taxon>campanulids</taxon>
        <taxon>Asterales</taxon>
        <taxon>Asteraceae</taxon>
        <taxon>Cichorioideae</taxon>
        <taxon>Cichorieae</taxon>
        <taxon>Lactucinae</taxon>
        <taxon>Lactuca</taxon>
    </lineage>
</organism>
<comment type="caution">
    <text evidence="2">The sequence shown here is derived from an EMBL/GenBank/DDBJ whole genome shotgun (WGS) entry which is preliminary data.</text>
</comment>
<dbReference type="Pfam" id="PF14223">
    <property type="entry name" value="Retrotran_gag_2"/>
    <property type="match status" value="1"/>
</dbReference>
<evidence type="ECO:0000313" key="2">
    <source>
        <dbReference type="EMBL" id="KAJ0217608.1"/>
    </source>
</evidence>
<dbReference type="PANTHER" id="PTHR37610">
    <property type="entry name" value="CCHC-TYPE DOMAIN-CONTAINING PROTEIN"/>
    <property type="match status" value="1"/>
</dbReference>
<reference evidence="2 3" key="1">
    <citation type="journal article" date="2017" name="Nat. Commun.">
        <title>Genome assembly with in vitro proximity ligation data and whole-genome triplication in lettuce.</title>
        <authorList>
            <person name="Reyes-Chin-Wo S."/>
            <person name="Wang Z."/>
            <person name="Yang X."/>
            <person name="Kozik A."/>
            <person name="Arikit S."/>
            <person name="Song C."/>
            <person name="Xia L."/>
            <person name="Froenicke L."/>
            <person name="Lavelle D.O."/>
            <person name="Truco M.J."/>
            <person name="Xia R."/>
            <person name="Zhu S."/>
            <person name="Xu C."/>
            <person name="Xu H."/>
            <person name="Xu X."/>
            <person name="Cox K."/>
            <person name="Korf I."/>
            <person name="Meyers B.C."/>
            <person name="Michelmore R.W."/>
        </authorList>
    </citation>
    <scope>NUCLEOTIDE SEQUENCE [LARGE SCALE GENOMIC DNA]</scope>
    <source>
        <strain evidence="3">cv. Salinas</strain>
        <tissue evidence="2">Seedlings</tissue>
    </source>
</reference>
<name>A0A9R1W5Q3_LACSA</name>
<keyword evidence="3" id="KW-1185">Reference proteome</keyword>
<evidence type="ECO:0000256" key="1">
    <source>
        <dbReference type="SAM" id="MobiDB-lite"/>
    </source>
</evidence>
<proteinExistence type="predicted"/>
<protein>
    <recommendedName>
        <fullName evidence="4">Retrotransposon Copia-like N-terminal domain-containing protein</fullName>
    </recommendedName>
</protein>
<feature type="compositionally biased region" description="Polar residues" evidence="1">
    <location>
        <begin position="1"/>
        <end position="20"/>
    </location>
</feature>